<feature type="domain" description="PAC" evidence="11">
    <location>
        <begin position="155"/>
        <end position="211"/>
    </location>
</feature>
<feature type="domain" description="PAS" evidence="10">
    <location>
        <begin position="469"/>
        <end position="539"/>
    </location>
</feature>
<dbReference type="eggNOG" id="COG4191">
    <property type="taxonomic scope" value="Bacteria"/>
</dbReference>
<dbReference type="PRINTS" id="PR00344">
    <property type="entry name" value="BCTRLSENSOR"/>
</dbReference>
<dbReference type="KEGG" id="acm:AciX9_2852"/>
<dbReference type="Gene3D" id="1.10.287.130">
    <property type="match status" value="1"/>
</dbReference>
<dbReference type="GO" id="GO:0006355">
    <property type="term" value="P:regulation of DNA-templated transcription"/>
    <property type="evidence" value="ECO:0007669"/>
    <property type="project" value="InterPro"/>
</dbReference>
<dbReference type="InterPro" id="IPR003594">
    <property type="entry name" value="HATPase_dom"/>
</dbReference>
<keyword evidence="7" id="KW-0067">ATP-binding</keyword>
<keyword evidence="3" id="KW-0597">Phosphoprotein</keyword>
<dbReference type="PROSITE" id="PS50109">
    <property type="entry name" value="HIS_KIN"/>
    <property type="match status" value="1"/>
</dbReference>
<dbReference type="Pfam" id="PF00512">
    <property type="entry name" value="HisKA"/>
    <property type="match status" value="1"/>
</dbReference>
<gene>
    <name evidence="12" type="ordered locus">AciX9_2852</name>
</gene>
<proteinExistence type="predicted"/>
<keyword evidence="5" id="KW-0547">Nucleotide-binding</keyword>
<dbReference type="PANTHER" id="PTHR43065:SF42">
    <property type="entry name" value="TWO-COMPONENT SENSOR PPRA"/>
    <property type="match status" value="1"/>
</dbReference>
<dbReference type="InterPro" id="IPR001610">
    <property type="entry name" value="PAC"/>
</dbReference>
<dbReference type="STRING" id="1198114.AciX9_2852"/>
<dbReference type="PANTHER" id="PTHR43065">
    <property type="entry name" value="SENSOR HISTIDINE KINASE"/>
    <property type="match status" value="1"/>
</dbReference>
<feature type="domain" description="Histidine kinase" evidence="9">
    <location>
        <begin position="605"/>
        <end position="820"/>
    </location>
</feature>
<dbReference type="InterPro" id="IPR003661">
    <property type="entry name" value="HisK_dim/P_dom"/>
</dbReference>
<dbReference type="Pfam" id="PF02518">
    <property type="entry name" value="HATPase_c"/>
    <property type="match status" value="1"/>
</dbReference>
<evidence type="ECO:0000256" key="7">
    <source>
        <dbReference type="ARBA" id="ARBA00022840"/>
    </source>
</evidence>
<dbReference type="CDD" id="cd00082">
    <property type="entry name" value="HisKA"/>
    <property type="match status" value="1"/>
</dbReference>
<dbReference type="InterPro" id="IPR036097">
    <property type="entry name" value="HisK_dim/P_sf"/>
</dbReference>
<feature type="domain" description="PAC" evidence="11">
    <location>
        <begin position="290"/>
        <end position="342"/>
    </location>
</feature>
<dbReference type="InterPro" id="IPR000700">
    <property type="entry name" value="PAS-assoc_C"/>
</dbReference>
<dbReference type="CDD" id="cd00075">
    <property type="entry name" value="HATPase"/>
    <property type="match status" value="1"/>
</dbReference>
<keyword evidence="4" id="KW-0808">Transferase</keyword>
<dbReference type="Proteomes" id="UP000000343">
    <property type="component" value="Chromosome"/>
</dbReference>
<dbReference type="InterPro" id="IPR013656">
    <property type="entry name" value="PAS_4"/>
</dbReference>
<dbReference type="PROSITE" id="PS50113">
    <property type="entry name" value="PAC"/>
    <property type="match status" value="3"/>
</dbReference>
<dbReference type="PROSITE" id="PS50112">
    <property type="entry name" value="PAS"/>
    <property type="match status" value="2"/>
</dbReference>
<dbReference type="SMART" id="SM00091">
    <property type="entry name" value="PAS"/>
    <property type="match status" value="3"/>
</dbReference>
<dbReference type="SMART" id="SM00387">
    <property type="entry name" value="HATPase_c"/>
    <property type="match status" value="1"/>
</dbReference>
<evidence type="ECO:0000256" key="6">
    <source>
        <dbReference type="ARBA" id="ARBA00022777"/>
    </source>
</evidence>
<evidence type="ECO:0000259" key="9">
    <source>
        <dbReference type="PROSITE" id="PS50109"/>
    </source>
</evidence>
<dbReference type="InterPro" id="IPR005467">
    <property type="entry name" value="His_kinase_dom"/>
</dbReference>
<keyword evidence="8" id="KW-0902">Two-component regulatory system</keyword>
<evidence type="ECO:0000256" key="2">
    <source>
        <dbReference type="ARBA" id="ARBA00012438"/>
    </source>
</evidence>
<dbReference type="InterPro" id="IPR004358">
    <property type="entry name" value="Sig_transdc_His_kin-like_C"/>
</dbReference>
<dbReference type="InterPro" id="IPR035965">
    <property type="entry name" value="PAS-like_dom_sf"/>
</dbReference>
<dbReference type="InterPro" id="IPR000014">
    <property type="entry name" value="PAS"/>
</dbReference>
<dbReference type="EC" id="2.7.13.3" evidence="2"/>
<dbReference type="GO" id="GO:0005524">
    <property type="term" value="F:ATP binding"/>
    <property type="evidence" value="ECO:0007669"/>
    <property type="project" value="UniProtKB-KW"/>
</dbReference>
<reference evidence="13" key="1">
    <citation type="submission" date="2011-01" db="EMBL/GenBank/DDBJ databases">
        <title>Complete sequence of chromosome of Acidobacterium sp. MP5ACTX9.</title>
        <authorList>
            <consortium name="US DOE Joint Genome Institute"/>
            <person name="Lucas S."/>
            <person name="Copeland A."/>
            <person name="Lapidus A."/>
            <person name="Cheng J.-F."/>
            <person name="Goodwin L."/>
            <person name="Pitluck S."/>
            <person name="Teshima H."/>
            <person name="Detter J.C."/>
            <person name="Han C."/>
            <person name="Tapia R."/>
            <person name="Land M."/>
            <person name="Hauser L."/>
            <person name="Kyrpides N."/>
            <person name="Ivanova N."/>
            <person name="Ovchinnikova G."/>
            <person name="Pagani I."/>
            <person name="Rawat S.R."/>
            <person name="Mannisto M."/>
            <person name="Haggblom M.M."/>
            <person name="Woyke T."/>
        </authorList>
    </citation>
    <scope>NUCLEOTIDE SEQUENCE [LARGE SCALE GENOMIC DNA]</scope>
    <source>
        <strain evidence="13">MP5ACTX9</strain>
    </source>
</reference>
<evidence type="ECO:0000313" key="13">
    <source>
        <dbReference type="Proteomes" id="UP000000343"/>
    </source>
</evidence>
<evidence type="ECO:0000256" key="4">
    <source>
        <dbReference type="ARBA" id="ARBA00022679"/>
    </source>
</evidence>
<dbReference type="Pfam" id="PF00989">
    <property type="entry name" value="PAS"/>
    <property type="match status" value="1"/>
</dbReference>
<protein>
    <recommendedName>
        <fullName evidence="2">histidine kinase</fullName>
        <ecNumber evidence="2">2.7.13.3</ecNumber>
    </recommendedName>
</protein>
<evidence type="ECO:0000259" key="10">
    <source>
        <dbReference type="PROSITE" id="PS50112"/>
    </source>
</evidence>
<evidence type="ECO:0000256" key="3">
    <source>
        <dbReference type="ARBA" id="ARBA00022553"/>
    </source>
</evidence>
<dbReference type="InterPro" id="IPR036890">
    <property type="entry name" value="HATPase_C_sf"/>
</dbReference>
<feature type="domain" description="PAS" evidence="10">
    <location>
        <begin position="212"/>
        <end position="285"/>
    </location>
</feature>
<evidence type="ECO:0000256" key="8">
    <source>
        <dbReference type="ARBA" id="ARBA00023012"/>
    </source>
</evidence>
<dbReference type="SUPFAM" id="SSF55785">
    <property type="entry name" value="PYP-like sensor domain (PAS domain)"/>
    <property type="match status" value="3"/>
</dbReference>
<dbReference type="PaxDb" id="1198114-AciX9_2852"/>
<keyword evidence="6 12" id="KW-0418">Kinase</keyword>
<dbReference type="SUPFAM" id="SSF55874">
    <property type="entry name" value="ATPase domain of HSP90 chaperone/DNA topoisomerase II/histidine kinase"/>
    <property type="match status" value="1"/>
</dbReference>
<dbReference type="eggNOG" id="COG3829">
    <property type="taxonomic scope" value="Bacteria"/>
</dbReference>
<evidence type="ECO:0000256" key="1">
    <source>
        <dbReference type="ARBA" id="ARBA00000085"/>
    </source>
</evidence>
<comment type="catalytic activity">
    <reaction evidence="1">
        <text>ATP + protein L-histidine = ADP + protein N-phospho-L-histidine.</text>
        <dbReference type="EC" id="2.7.13.3"/>
    </reaction>
</comment>
<dbReference type="NCBIfam" id="TIGR00229">
    <property type="entry name" value="sensory_box"/>
    <property type="match status" value="2"/>
</dbReference>
<dbReference type="Gene3D" id="3.30.450.20">
    <property type="entry name" value="PAS domain"/>
    <property type="match status" value="4"/>
</dbReference>
<dbReference type="InterPro" id="IPR013767">
    <property type="entry name" value="PAS_fold"/>
</dbReference>
<dbReference type="SMART" id="SM00086">
    <property type="entry name" value="PAC"/>
    <property type="match status" value="2"/>
</dbReference>
<dbReference type="OrthoDB" id="9815750at2"/>
<organism evidence="13">
    <name type="scientific">Granulicella tundricola (strain ATCC BAA-1859 / DSM 23138 / MP5ACTX9)</name>
    <dbReference type="NCBI Taxonomy" id="1198114"/>
    <lineage>
        <taxon>Bacteria</taxon>
        <taxon>Pseudomonadati</taxon>
        <taxon>Acidobacteriota</taxon>
        <taxon>Terriglobia</taxon>
        <taxon>Terriglobales</taxon>
        <taxon>Acidobacteriaceae</taxon>
        <taxon>Granulicella</taxon>
    </lineage>
</organism>
<dbReference type="CDD" id="cd00130">
    <property type="entry name" value="PAS"/>
    <property type="match status" value="2"/>
</dbReference>
<dbReference type="EMBL" id="CP002480">
    <property type="protein sequence ID" value="ADW69875.1"/>
    <property type="molecule type" value="Genomic_DNA"/>
</dbReference>
<evidence type="ECO:0000313" key="12">
    <source>
        <dbReference type="EMBL" id="ADW69875.1"/>
    </source>
</evidence>
<dbReference type="Pfam" id="PF08448">
    <property type="entry name" value="PAS_4"/>
    <property type="match status" value="1"/>
</dbReference>
<feature type="domain" description="PAC" evidence="11">
    <location>
        <begin position="541"/>
        <end position="592"/>
    </location>
</feature>
<sequence>MRNGQDNSILSHSPKSLTSDILTFASKFSNQMTGPDHNHAHQHLNGMVTPAARIMGTGEMAALIRDFNWAATPLGPIESWSPTLLSTVNLMLSTRVPMQLLWGPDMVLLYNDEFKGFYADRHPAALGQIGRVFWKEVWFSVADELLDVMQNGTAHVHDQTLLPILRNGRMEDVYWSYSYNPIFLPDGSVGGVLNVSQDITQQVLVERHLRDSEARALRILQSIGDAVVVTDANGCVQRMNPVAEDLTGWPIHEAIGMPLAQVFYIVSQSTRKKVESPIDKVKRLGTVVGLANHTILIRRDGSEIHIDDSGAPIRDESGTLTGMVLVFRNIDERYAAEQEREALSARLTQVLEATTDGVVTIDRNWIVTYINAQGARSVANKGNVIGTNHWKTFPEAVYEGSPYVYHYHRAMEQGIPAEFEAYYPDPLDIFAHVTVRPSPDGIVLFFRDVTAERRAERSLKESQLSLARSESELRLITDTVPAFIAYVGLDGRYLRVNRTFEDSFGHPAAYFVGKTLAEIIGPDAPEILRSRGQAALAGHPQHFETVIPTLNGPRTVSINQIPDFDEQGSVRGVVVQAMDITDRKRSDEALIQSEKLAAVGRLAASIAHEINNPLESVTNLIYLARTTDDHDTANEFLETADRELRRAAAITNQTLRFHRQSTSPAEATCLELFESVLSIQQGRIVNSNITLEKRKRAHTPVRCFVGEIRQVLNNLVGNAIDAMHPEGGRLLLRSREAIHHPTGRRGLVLTVADSGPGMSSHTFARAFEPFYTTKDIGGTGLGLWISKEIIARHSGIISLRTSQRLGHSGTVFTVFLPFEAASR</sequence>
<dbReference type="SMART" id="SM00388">
    <property type="entry name" value="HisKA"/>
    <property type="match status" value="1"/>
</dbReference>
<evidence type="ECO:0000256" key="5">
    <source>
        <dbReference type="ARBA" id="ARBA00022741"/>
    </source>
</evidence>
<dbReference type="GO" id="GO:0000155">
    <property type="term" value="F:phosphorelay sensor kinase activity"/>
    <property type="evidence" value="ECO:0007669"/>
    <property type="project" value="InterPro"/>
</dbReference>
<dbReference type="HOGENOM" id="CLU_000445_114_39_0"/>
<dbReference type="Gene3D" id="3.30.565.10">
    <property type="entry name" value="Histidine kinase-like ATPase, C-terminal domain"/>
    <property type="match status" value="1"/>
</dbReference>
<accession>E8WYG9</accession>
<dbReference type="SUPFAM" id="SSF47384">
    <property type="entry name" value="Homodimeric domain of signal transducing histidine kinase"/>
    <property type="match status" value="1"/>
</dbReference>
<keyword evidence="13" id="KW-1185">Reference proteome</keyword>
<name>E8WYG9_GRATM</name>
<evidence type="ECO:0000259" key="11">
    <source>
        <dbReference type="PROSITE" id="PS50113"/>
    </source>
</evidence>
<dbReference type="AlphaFoldDB" id="E8WYG9"/>